<comment type="caution">
    <text evidence="1">The sequence shown here is derived from an EMBL/GenBank/DDBJ whole genome shotgun (WGS) entry which is preliminary data.</text>
</comment>
<sequence>MQWTPDTSAGVWLRDRIDDPWAATMHDMVPRGFESYTRIFHGASKSKPFDDAWPALPYEQHRDAWQAFSARQPEIETVAARWGDAAAAFGTHMHANAQWGTIVRVPGTDPNLWGQVNAPNGWRFDAPPVGKLDTALVSVVAALAATHTTTPDDAFVGLWEGWAGLVGAVGYGPARGFYTINDETSDSKKAHRWTSLVEATRNGWLRKTSWQPGMLSDEISRGPRFSLLNRDFVLFRSALAELANPDWVLSVPWRDRESEAHGLEPSAQSPNIIWPADRSWVIVSEIDWDSTIVAGPHSLAQALRDDPRLETFSVREGASLQWDADGVNR</sequence>
<reference evidence="1 2" key="1">
    <citation type="submission" date="2024-02" db="EMBL/GenBank/DDBJ databases">
        <authorList>
            <person name="Saticioglu I.B."/>
        </authorList>
    </citation>
    <scope>NUCLEOTIDE SEQUENCE [LARGE SCALE GENOMIC DNA]</scope>
    <source>
        <strain evidence="1 2">Mu-86</strain>
    </source>
</reference>
<dbReference type="EMBL" id="JBBDGL010000001">
    <property type="protein sequence ID" value="MEJ1154223.1"/>
    <property type="molecule type" value="Genomic_DNA"/>
</dbReference>
<gene>
    <name evidence="1" type="ORF">WDU96_01245</name>
</gene>
<evidence type="ECO:0000313" key="2">
    <source>
        <dbReference type="Proteomes" id="UP001368654"/>
    </source>
</evidence>
<dbReference type="RefSeq" id="WP_337336666.1">
    <property type="nucleotide sequence ID" value="NZ_JBBDGL010000001.1"/>
</dbReference>
<name>A0ABU8LQR3_9MICO</name>
<evidence type="ECO:0000313" key="1">
    <source>
        <dbReference type="EMBL" id="MEJ1154223.1"/>
    </source>
</evidence>
<proteinExistence type="predicted"/>
<keyword evidence="2" id="KW-1185">Reference proteome</keyword>
<protein>
    <submittedName>
        <fullName evidence="1">Uncharacterized protein</fullName>
    </submittedName>
</protein>
<dbReference type="Proteomes" id="UP001368654">
    <property type="component" value="Unassembled WGS sequence"/>
</dbReference>
<organism evidence="1 2">
    <name type="scientific">Microbacterium marmarense</name>
    <dbReference type="NCBI Taxonomy" id="3122051"/>
    <lineage>
        <taxon>Bacteria</taxon>
        <taxon>Bacillati</taxon>
        <taxon>Actinomycetota</taxon>
        <taxon>Actinomycetes</taxon>
        <taxon>Micrococcales</taxon>
        <taxon>Microbacteriaceae</taxon>
        <taxon>Microbacterium</taxon>
    </lineage>
</organism>
<accession>A0ABU8LQR3</accession>